<keyword evidence="1" id="KW-1133">Transmembrane helix</keyword>
<keyword evidence="3" id="KW-1185">Reference proteome</keyword>
<evidence type="ECO:0000313" key="2">
    <source>
        <dbReference type="EMBL" id="WQJ51563.1"/>
    </source>
</evidence>
<evidence type="ECO:0000313" key="3">
    <source>
        <dbReference type="Proteomes" id="UP001348805"/>
    </source>
</evidence>
<name>A0ABZ0Z330_9CAUD</name>
<evidence type="ECO:0000256" key="1">
    <source>
        <dbReference type="SAM" id="Phobius"/>
    </source>
</evidence>
<proteinExistence type="predicted"/>
<keyword evidence="2" id="KW-0378">Hydrolase</keyword>
<protein>
    <submittedName>
        <fullName evidence="2">Protease</fullName>
    </submittedName>
</protein>
<sequence>MKIVYNSIIPVQGFIAINLFGTLFVRKEYAYKLQIPRYKEKILNHESIHTEQMKDFACFLPLCLQQYIGGIIFYIIYFFEWLWRVLFTKDRFSHKAYRNISFEQEAYKNETNLFYLDTRNHFEQWKIY</sequence>
<organism evidence="2 3">
    <name type="scientific">phage Lak_Megaphage_RVC_AP3_GC26</name>
    <dbReference type="NCBI Taxonomy" id="3109225"/>
    <lineage>
        <taxon>Viruses</taxon>
        <taxon>Duplodnaviria</taxon>
        <taxon>Heunggongvirae</taxon>
        <taxon>Uroviricota</taxon>
        <taxon>Caudoviricetes</taxon>
        <taxon>Caudoviricetes code 15 clade</taxon>
    </lineage>
</organism>
<feature type="transmembrane region" description="Helical" evidence="1">
    <location>
        <begin position="6"/>
        <end position="25"/>
    </location>
</feature>
<dbReference type="GO" id="GO:0006508">
    <property type="term" value="P:proteolysis"/>
    <property type="evidence" value="ECO:0007669"/>
    <property type="project" value="UniProtKB-KW"/>
</dbReference>
<keyword evidence="1" id="KW-0812">Transmembrane</keyword>
<feature type="transmembrane region" description="Helical" evidence="1">
    <location>
        <begin position="56"/>
        <end position="79"/>
    </location>
</feature>
<dbReference type="Proteomes" id="UP001348805">
    <property type="component" value="Segment"/>
</dbReference>
<reference evidence="2 3" key="1">
    <citation type="submission" date="2023-11" db="EMBL/GenBank/DDBJ databases">
        <authorList>
            <person name="Cook R."/>
            <person name="Crisci M."/>
            <person name="Pye H."/>
            <person name="Adriaenssens E."/>
            <person name="Santini J."/>
        </authorList>
    </citation>
    <scope>NUCLEOTIDE SEQUENCE [LARGE SCALE GENOMIC DNA]</scope>
    <source>
        <strain evidence="2">Lak_Megaphage_RVC_AP3_GC26</strain>
    </source>
</reference>
<keyword evidence="2" id="KW-0645">Protease</keyword>
<keyword evidence="1" id="KW-0472">Membrane</keyword>
<dbReference type="GO" id="GO:0008233">
    <property type="term" value="F:peptidase activity"/>
    <property type="evidence" value="ECO:0007669"/>
    <property type="project" value="UniProtKB-KW"/>
</dbReference>
<accession>A0ABZ0Z330</accession>
<dbReference type="EMBL" id="OR769219">
    <property type="protein sequence ID" value="WQJ51563.1"/>
    <property type="molecule type" value="Genomic_DNA"/>
</dbReference>